<dbReference type="GO" id="GO:0005524">
    <property type="term" value="F:ATP binding"/>
    <property type="evidence" value="ECO:0007669"/>
    <property type="project" value="UniProtKB-UniRule"/>
</dbReference>
<keyword evidence="14" id="KW-1185">Reference proteome</keyword>
<organism evidence="13 14">
    <name type="scientific">Haploplasma axanthum</name>
    <name type="common">Acholeplasma axanthum</name>
    <dbReference type="NCBI Taxonomy" id="29552"/>
    <lineage>
        <taxon>Bacteria</taxon>
        <taxon>Bacillati</taxon>
        <taxon>Mycoplasmatota</taxon>
        <taxon>Mollicutes</taxon>
        <taxon>Acholeplasmatales</taxon>
        <taxon>Acholeplasmataceae</taxon>
        <taxon>Haploplasma</taxon>
    </lineage>
</organism>
<dbReference type="HAMAP" id="MF_02220">
    <property type="entry name" value="XylB"/>
    <property type="match status" value="1"/>
</dbReference>
<feature type="domain" description="Carbohydrate kinase FGGY C-terminal" evidence="12">
    <location>
        <begin position="252"/>
        <end position="435"/>
    </location>
</feature>
<dbReference type="STRING" id="1278311.GCA_000428705_01434"/>
<name>A0A449BC20_HAPAX</name>
<evidence type="ECO:0000259" key="12">
    <source>
        <dbReference type="Pfam" id="PF02782"/>
    </source>
</evidence>
<evidence type="ECO:0000313" key="14">
    <source>
        <dbReference type="Proteomes" id="UP000289841"/>
    </source>
</evidence>
<evidence type="ECO:0000256" key="5">
    <source>
        <dbReference type="ARBA" id="ARBA00022777"/>
    </source>
</evidence>
<dbReference type="OrthoDB" id="9805576at2"/>
<feature type="site" description="Important for activity" evidence="8">
    <location>
        <position position="6"/>
    </location>
</feature>
<proteinExistence type="inferred from homology"/>
<dbReference type="InterPro" id="IPR018483">
    <property type="entry name" value="Carb_kinase_FGGY_CS"/>
</dbReference>
<comment type="catalytic activity">
    <reaction evidence="8 10">
        <text>D-xylulose + ATP = D-xylulose 5-phosphate + ADP + H(+)</text>
        <dbReference type="Rhea" id="RHEA:10964"/>
        <dbReference type="ChEBI" id="CHEBI:15378"/>
        <dbReference type="ChEBI" id="CHEBI:17140"/>
        <dbReference type="ChEBI" id="CHEBI:30616"/>
        <dbReference type="ChEBI" id="CHEBI:57737"/>
        <dbReference type="ChEBI" id="CHEBI:456216"/>
        <dbReference type="EC" id="2.7.1.17"/>
    </reaction>
</comment>
<evidence type="ECO:0000256" key="8">
    <source>
        <dbReference type="HAMAP-Rule" id="MF_02220"/>
    </source>
</evidence>
<dbReference type="GO" id="GO:0005998">
    <property type="term" value="P:xylulose catabolic process"/>
    <property type="evidence" value="ECO:0007669"/>
    <property type="project" value="UniProtKB-UniRule"/>
</dbReference>
<dbReference type="PROSITE" id="PS00445">
    <property type="entry name" value="FGGY_KINASES_2"/>
    <property type="match status" value="1"/>
</dbReference>
<dbReference type="PROSITE" id="PS00933">
    <property type="entry name" value="FGGY_KINASES_1"/>
    <property type="match status" value="1"/>
</dbReference>
<keyword evidence="7 8" id="KW-0119">Carbohydrate metabolism</keyword>
<dbReference type="EMBL" id="LR215048">
    <property type="protein sequence ID" value="VEU79860.1"/>
    <property type="molecule type" value="Genomic_DNA"/>
</dbReference>
<evidence type="ECO:0000256" key="2">
    <source>
        <dbReference type="ARBA" id="ARBA00022629"/>
    </source>
</evidence>
<dbReference type="GO" id="GO:0004856">
    <property type="term" value="F:D-xylulokinase activity"/>
    <property type="evidence" value="ECO:0007669"/>
    <property type="project" value="UniProtKB-UniRule"/>
</dbReference>
<evidence type="ECO:0000256" key="9">
    <source>
        <dbReference type="RuleBase" id="RU003733"/>
    </source>
</evidence>
<evidence type="ECO:0000256" key="10">
    <source>
        <dbReference type="RuleBase" id="RU364073"/>
    </source>
</evidence>
<evidence type="ECO:0000256" key="1">
    <source>
        <dbReference type="ARBA" id="ARBA00009156"/>
    </source>
</evidence>
<dbReference type="KEGG" id="aaxa:NCTC10138_00213"/>
<dbReference type="NCBIfam" id="TIGR01312">
    <property type="entry name" value="XylB"/>
    <property type="match status" value="1"/>
</dbReference>
<sequence length="483" mass="54366">MYIGIDLGTSGVKILLLSGDNKVVKTVTKGYDLLIPKPEWTEQNPLDWYNQTIVGLKEIIKGYEKDLKAISFSGQMHGMVLLDKNDKVIRNALLWNDQRTIKEVEYLNEVIGKERLIKETGNIALTGLTAPKVLWVKNNEEENYKRIDKVMLPKDYLIYRLSGIFASDTSDTSGTLYYDVENKKYSKYMLDVLGLKENNFPKIFESYEVVGYLTEEVKVQLGVKNDVKIVAGGGDQAVGAVGVGAVYNGMCNISLGTSGVVFSPMEKFASDQKTYLQSYVHSNGKYMMMGVMLNAAGALKWWNEGIFNNYNYENIFDKISKTSSDDDLFFLPYLTGERAPINDPYARGAFVGLRLEHKKEHLDRAVVEGITFNLKAIFEIIKTKNKDLKNVRITGGGAKSPIWGQMIADILNTSVETILVEEGPALGAAILAMVADGKYETVEDACNEIIEVKHIFKPNSKEVLIYEKKYNEYMKVYPKLNNW</sequence>
<dbReference type="AlphaFoldDB" id="A0A449BC20"/>
<dbReference type="InterPro" id="IPR018485">
    <property type="entry name" value="FGGY_C"/>
</dbReference>
<dbReference type="Gene3D" id="3.30.420.40">
    <property type="match status" value="2"/>
</dbReference>
<feature type="binding site" evidence="8">
    <location>
        <begin position="76"/>
        <end position="77"/>
    </location>
    <ligand>
        <name>substrate</name>
    </ligand>
</feature>
<protein>
    <recommendedName>
        <fullName evidence="8 10">Xylulose kinase</fullName>
        <shortName evidence="8 10">Xylulokinase</shortName>
        <ecNumber evidence="8 10">2.7.1.17</ecNumber>
    </recommendedName>
</protein>
<dbReference type="PIRSF" id="PIRSF000538">
    <property type="entry name" value="GlpK"/>
    <property type="match status" value="1"/>
</dbReference>
<dbReference type="PANTHER" id="PTHR43095:SF5">
    <property type="entry name" value="XYLULOSE KINASE"/>
    <property type="match status" value="1"/>
</dbReference>
<comment type="similarity">
    <text evidence="1 8 9">Belongs to the FGGY kinase family.</text>
</comment>
<keyword evidence="2 8" id="KW-0859">Xylose metabolism</keyword>
<evidence type="ECO:0000256" key="3">
    <source>
        <dbReference type="ARBA" id="ARBA00022679"/>
    </source>
</evidence>
<comment type="function">
    <text evidence="8">Catalyzes the phosphorylation of D-xylulose to D-xylulose 5-phosphate.</text>
</comment>
<keyword evidence="5 8" id="KW-0418">Kinase</keyword>
<dbReference type="EC" id="2.7.1.17" evidence="8 10"/>
<keyword evidence="6 8" id="KW-0067">ATP-binding</keyword>
<gene>
    <name evidence="8 10 13" type="primary">xylB</name>
    <name evidence="13" type="ORF">NCTC10138_00213</name>
</gene>
<evidence type="ECO:0000313" key="13">
    <source>
        <dbReference type="EMBL" id="VEU79860.1"/>
    </source>
</evidence>
<dbReference type="InterPro" id="IPR006000">
    <property type="entry name" value="Xylulokinase"/>
</dbReference>
<feature type="domain" description="Carbohydrate kinase FGGY N-terminal" evidence="11">
    <location>
        <begin position="1"/>
        <end position="242"/>
    </location>
</feature>
<dbReference type="GO" id="GO:0042732">
    <property type="term" value="P:D-xylose metabolic process"/>
    <property type="evidence" value="ECO:0007669"/>
    <property type="project" value="UniProtKB-KW"/>
</dbReference>
<dbReference type="InterPro" id="IPR050406">
    <property type="entry name" value="FGGY_Carb_Kinase"/>
</dbReference>
<dbReference type="InterPro" id="IPR043129">
    <property type="entry name" value="ATPase_NBD"/>
</dbReference>
<reference evidence="13 14" key="1">
    <citation type="submission" date="2019-01" db="EMBL/GenBank/DDBJ databases">
        <authorList>
            <consortium name="Pathogen Informatics"/>
        </authorList>
    </citation>
    <scope>NUCLEOTIDE SEQUENCE [LARGE SCALE GENOMIC DNA]</scope>
    <source>
        <strain evidence="13 14">NCTC10138</strain>
    </source>
</reference>
<dbReference type="InterPro" id="IPR018484">
    <property type="entry name" value="FGGY_N"/>
</dbReference>
<dbReference type="SUPFAM" id="SSF53067">
    <property type="entry name" value="Actin-like ATPase domain"/>
    <property type="match status" value="2"/>
</dbReference>
<dbReference type="Proteomes" id="UP000289841">
    <property type="component" value="Chromosome"/>
</dbReference>
<evidence type="ECO:0000256" key="7">
    <source>
        <dbReference type="ARBA" id="ARBA00023277"/>
    </source>
</evidence>
<dbReference type="CDD" id="cd07808">
    <property type="entry name" value="ASKHA_NBD_FGGY_EcXK-like"/>
    <property type="match status" value="1"/>
</dbReference>
<evidence type="ECO:0000259" key="11">
    <source>
        <dbReference type="Pfam" id="PF00370"/>
    </source>
</evidence>
<feature type="active site" description="Proton acceptor" evidence="8">
    <location>
        <position position="235"/>
    </location>
</feature>
<accession>A0A449BC20</accession>
<evidence type="ECO:0000256" key="6">
    <source>
        <dbReference type="ARBA" id="ARBA00022840"/>
    </source>
</evidence>
<keyword evidence="3 8" id="KW-0808">Transferase</keyword>
<dbReference type="Pfam" id="PF00370">
    <property type="entry name" value="FGGY_N"/>
    <property type="match status" value="1"/>
</dbReference>
<dbReference type="InterPro" id="IPR000577">
    <property type="entry name" value="Carb_kinase_FGGY"/>
</dbReference>
<dbReference type="PANTHER" id="PTHR43095">
    <property type="entry name" value="SUGAR KINASE"/>
    <property type="match status" value="1"/>
</dbReference>
<dbReference type="Pfam" id="PF02782">
    <property type="entry name" value="FGGY_C"/>
    <property type="match status" value="1"/>
</dbReference>
<keyword evidence="4 8" id="KW-0547">Nucleotide-binding</keyword>
<evidence type="ECO:0000256" key="4">
    <source>
        <dbReference type="ARBA" id="ARBA00022741"/>
    </source>
</evidence>